<proteinExistence type="predicted"/>
<dbReference type="Proteomes" id="UP000676409">
    <property type="component" value="Chromosome"/>
</dbReference>
<feature type="modified residue" description="4-aspartylphosphate" evidence="2">
    <location>
        <position position="51"/>
    </location>
</feature>
<protein>
    <submittedName>
        <fullName evidence="6">Response regulator transcription factor</fullName>
    </submittedName>
</protein>
<organism evidence="6 7">
    <name type="scientific">Phenylobacterium montanum</name>
    <dbReference type="NCBI Taxonomy" id="2823693"/>
    <lineage>
        <taxon>Bacteria</taxon>
        <taxon>Pseudomonadati</taxon>
        <taxon>Pseudomonadota</taxon>
        <taxon>Alphaproteobacteria</taxon>
        <taxon>Caulobacterales</taxon>
        <taxon>Caulobacteraceae</taxon>
        <taxon>Phenylobacterium</taxon>
    </lineage>
</organism>
<evidence type="ECO:0000256" key="3">
    <source>
        <dbReference type="PROSITE-ProRule" id="PRU01091"/>
    </source>
</evidence>
<dbReference type="PROSITE" id="PS51755">
    <property type="entry name" value="OMPR_PHOB"/>
    <property type="match status" value="1"/>
</dbReference>
<name>A0A975G1F3_9CAUL</name>
<dbReference type="RefSeq" id="WP_211938843.1">
    <property type="nucleotide sequence ID" value="NZ_CP073078.1"/>
</dbReference>
<dbReference type="AlphaFoldDB" id="A0A975G1F3"/>
<dbReference type="CDD" id="cd00383">
    <property type="entry name" value="trans_reg_C"/>
    <property type="match status" value="1"/>
</dbReference>
<dbReference type="PANTHER" id="PTHR48111">
    <property type="entry name" value="REGULATOR OF RPOS"/>
    <property type="match status" value="1"/>
</dbReference>
<dbReference type="Pfam" id="PF00072">
    <property type="entry name" value="Response_reg"/>
    <property type="match status" value="1"/>
</dbReference>
<keyword evidence="7" id="KW-1185">Reference proteome</keyword>
<dbReference type="InterPro" id="IPR001867">
    <property type="entry name" value="OmpR/PhoB-type_DNA-bd"/>
</dbReference>
<keyword evidence="2" id="KW-0597">Phosphoprotein</keyword>
<sequence>MRILLLEDHQAMRSMTAAYLTERGFVVDAVGTIEAAKAALDGAAYDAMILDLGLPDGEGLSLLGAAGRGRTPPPALILTARDSLADRIEGLNAGADDYMAKPFELDELHARLRAILRRPGVRAQVELGLGRLSFDTISREVRIDGRPLDLRRRETLVLETLLAARGRVVVRDVLEDRLYGYDQAVTPNALEAAVSRLRRALDEAGAGVRVETRRGIGYALRAETDRA</sequence>
<dbReference type="GO" id="GO:0005829">
    <property type="term" value="C:cytosol"/>
    <property type="evidence" value="ECO:0007669"/>
    <property type="project" value="TreeGrafter"/>
</dbReference>
<dbReference type="InterPro" id="IPR001789">
    <property type="entry name" value="Sig_transdc_resp-reg_receiver"/>
</dbReference>
<feature type="DNA-binding region" description="OmpR/PhoB-type" evidence="3">
    <location>
        <begin position="124"/>
        <end position="222"/>
    </location>
</feature>
<keyword evidence="1 3" id="KW-0238">DNA-binding</keyword>
<dbReference type="InterPro" id="IPR039420">
    <property type="entry name" value="WalR-like"/>
</dbReference>
<feature type="domain" description="Response regulatory" evidence="4">
    <location>
        <begin position="2"/>
        <end position="116"/>
    </location>
</feature>
<dbReference type="SMART" id="SM00862">
    <property type="entry name" value="Trans_reg_C"/>
    <property type="match status" value="1"/>
</dbReference>
<dbReference type="GO" id="GO:0000156">
    <property type="term" value="F:phosphorelay response regulator activity"/>
    <property type="evidence" value="ECO:0007669"/>
    <property type="project" value="TreeGrafter"/>
</dbReference>
<dbReference type="Pfam" id="PF00486">
    <property type="entry name" value="Trans_reg_C"/>
    <property type="match status" value="1"/>
</dbReference>
<evidence type="ECO:0000259" key="5">
    <source>
        <dbReference type="PROSITE" id="PS51755"/>
    </source>
</evidence>
<dbReference type="InterPro" id="IPR011006">
    <property type="entry name" value="CheY-like_superfamily"/>
</dbReference>
<evidence type="ECO:0000313" key="6">
    <source>
        <dbReference type="EMBL" id="QUD88793.1"/>
    </source>
</evidence>
<evidence type="ECO:0000259" key="4">
    <source>
        <dbReference type="PROSITE" id="PS50110"/>
    </source>
</evidence>
<dbReference type="GO" id="GO:0032993">
    <property type="term" value="C:protein-DNA complex"/>
    <property type="evidence" value="ECO:0007669"/>
    <property type="project" value="TreeGrafter"/>
</dbReference>
<dbReference type="InterPro" id="IPR036388">
    <property type="entry name" value="WH-like_DNA-bd_sf"/>
</dbReference>
<reference evidence="6" key="1">
    <citation type="submission" date="2021-04" db="EMBL/GenBank/DDBJ databases">
        <title>The complete genome sequence of Caulobacter sp. S6.</title>
        <authorList>
            <person name="Tang Y."/>
            <person name="Ouyang W."/>
            <person name="Liu Q."/>
            <person name="Huang B."/>
            <person name="Guo Z."/>
            <person name="Lei P."/>
        </authorList>
    </citation>
    <scope>NUCLEOTIDE SEQUENCE</scope>
    <source>
        <strain evidence="6">S6</strain>
    </source>
</reference>
<dbReference type="Gene3D" id="1.10.10.10">
    <property type="entry name" value="Winged helix-like DNA-binding domain superfamily/Winged helix DNA-binding domain"/>
    <property type="match status" value="1"/>
</dbReference>
<accession>A0A975G1F3</accession>
<dbReference type="SMART" id="SM00448">
    <property type="entry name" value="REC"/>
    <property type="match status" value="1"/>
</dbReference>
<dbReference type="EMBL" id="CP073078">
    <property type="protein sequence ID" value="QUD88793.1"/>
    <property type="molecule type" value="Genomic_DNA"/>
</dbReference>
<dbReference type="GO" id="GO:0006355">
    <property type="term" value="P:regulation of DNA-templated transcription"/>
    <property type="evidence" value="ECO:0007669"/>
    <property type="project" value="InterPro"/>
</dbReference>
<dbReference type="Gene3D" id="3.40.50.2300">
    <property type="match status" value="1"/>
</dbReference>
<dbReference type="PANTHER" id="PTHR48111:SF36">
    <property type="entry name" value="TRANSCRIPTIONAL REGULATORY PROTEIN CUTR"/>
    <property type="match status" value="1"/>
</dbReference>
<evidence type="ECO:0000313" key="7">
    <source>
        <dbReference type="Proteomes" id="UP000676409"/>
    </source>
</evidence>
<dbReference type="GO" id="GO:0000976">
    <property type="term" value="F:transcription cis-regulatory region binding"/>
    <property type="evidence" value="ECO:0007669"/>
    <property type="project" value="TreeGrafter"/>
</dbReference>
<gene>
    <name evidence="6" type="ORF">KCG34_02580</name>
</gene>
<evidence type="ECO:0000256" key="1">
    <source>
        <dbReference type="ARBA" id="ARBA00023125"/>
    </source>
</evidence>
<feature type="domain" description="OmpR/PhoB-type" evidence="5">
    <location>
        <begin position="124"/>
        <end position="222"/>
    </location>
</feature>
<evidence type="ECO:0000256" key="2">
    <source>
        <dbReference type="PROSITE-ProRule" id="PRU00169"/>
    </source>
</evidence>
<dbReference type="PROSITE" id="PS50110">
    <property type="entry name" value="RESPONSE_REGULATORY"/>
    <property type="match status" value="1"/>
</dbReference>
<dbReference type="Gene3D" id="6.10.250.690">
    <property type="match status" value="1"/>
</dbReference>
<dbReference type="KEGG" id="caul:KCG34_02580"/>
<dbReference type="SUPFAM" id="SSF52172">
    <property type="entry name" value="CheY-like"/>
    <property type="match status" value="1"/>
</dbReference>